<dbReference type="EMBL" id="UOGE01000034">
    <property type="protein sequence ID" value="VAX18348.1"/>
    <property type="molecule type" value="Genomic_DNA"/>
</dbReference>
<dbReference type="Gene3D" id="3.30.700.10">
    <property type="entry name" value="Glycoprotein, Type 4 Pilin"/>
    <property type="match status" value="1"/>
</dbReference>
<organism evidence="2">
    <name type="scientific">hydrothermal vent metagenome</name>
    <dbReference type="NCBI Taxonomy" id="652676"/>
    <lineage>
        <taxon>unclassified sequences</taxon>
        <taxon>metagenomes</taxon>
        <taxon>ecological metagenomes</taxon>
    </lineage>
</organism>
<name>A0A3B1C3D0_9ZZZZ</name>
<dbReference type="InterPro" id="IPR045584">
    <property type="entry name" value="Pilin-like"/>
</dbReference>
<keyword evidence="1" id="KW-1133">Transmembrane helix</keyword>
<dbReference type="InterPro" id="IPR012902">
    <property type="entry name" value="N_methyl_site"/>
</dbReference>
<keyword evidence="1" id="KW-0812">Transmembrane</keyword>
<reference evidence="2" key="1">
    <citation type="submission" date="2018-06" db="EMBL/GenBank/DDBJ databases">
        <authorList>
            <person name="Zhirakovskaya E."/>
        </authorList>
    </citation>
    <scope>NUCLEOTIDE SEQUENCE</scope>
</reference>
<accession>A0A3B1C3D0</accession>
<sequence>MPKIIRTTDAGFTVIEVIMVIVILGILAIIAIPKYLDINESSGKAAYFALKQSLEAHAAQIYADCAARGEARYPSAASVLISGNGKPGDCMEKAMPDSGFKITALSPTDISILIDGDTQNYRYNPLSGEVSGGYN</sequence>
<evidence type="ECO:0000256" key="1">
    <source>
        <dbReference type="SAM" id="Phobius"/>
    </source>
</evidence>
<gene>
    <name evidence="2" type="ORF">MNBD_NITROSPINAE02-1080</name>
</gene>
<dbReference type="Pfam" id="PF07963">
    <property type="entry name" value="N_methyl"/>
    <property type="match status" value="1"/>
</dbReference>
<dbReference type="NCBIfam" id="TIGR02532">
    <property type="entry name" value="IV_pilin_GFxxxE"/>
    <property type="match status" value="1"/>
</dbReference>
<proteinExistence type="predicted"/>
<feature type="transmembrane region" description="Helical" evidence="1">
    <location>
        <begin position="12"/>
        <end position="32"/>
    </location>
</feature>
<keyword evidence="1" id="KW-0472">Membrane</keyword>
<dbReference type="SUPFAM" id="SSF54523">
    <property type="entry name" value="Pili subunits"/>
    <property type="match status" value="1"/>
</dbReference>
<evidence type="ECO:0008006" key="3">
    <source>
        <dbReference type="Google" id="ProtNLM"/>
    </source>
</evidence>
<dbReference type="AlphaFoldDB" id="A0A3B1C3D0"/>
<protein>
    <recommendedName>
        <fullName evidence="3">Type II secretion envelope pseudopilin protein (PulG,guides folded protein to PulD in outer membrane)</fullName>
    </recommendedName>
</protein>
<evidence type="ECO:0000313" key="2">
    <source>
        <dbReference type="EMBL" id="VAX18348.1"/>
    </source>
</evidence>